<protein>
    <recommendedName>
        <fullName evidence="1">CAP-Gly domain-containing protein</fullName>
    </recommendedName>
</protein>
<dbReference type="Proteomes" id="UP000193920">
    <property type="component" value="Unassembled WGS sequence"/>
</dbReference>
<dbReference type="GO" id="GO:0051010">
    <property type="term" value="F:microtubule plus-end binding"/>
    <property type="evidence" value="ECO:0007669"/>
    <property type="project" value="TreeGrafter"/>
</dbReference>
<dbReference type="PANTHER" id="PTHR18916:SF89">
    <property type="entry name" value="CAP-GLY DOMAIN-CONTAINING PROTEIN"/>
    <property type="match status" value="1"/>
</dbReference>
<dbReference type="GO" id="GO:0031122">
    <property type="term" value="P:cytoplasmic microtubule organization"/>
    <property type="evidence" value="ECO:0007669"/>
    <property type="project" value="TreeGrafter"/>
</dbReference>
<dbReference type="Gene3D" id="2.30.30.190">
    <property type="entry name" value="CAP Gly-rich-like domain"/>
    <property type="match status" value="1"/>
</dbReference>
<evidence type="ECO:0000259" key="1">
    <source>
        <dbReference type="PROSITE" id="PS50245"/>
    </source>
</evidence>
<feature type="domain" description="CAP-Gly" evidence="1">
    <location>
        <begin position="14"/>
        <end position="56"/>
    </location>
</feature>
<dbReference type="SMART" id="SM01052">
    <property type="entry name" value="CAP_GLY"/>
    <property type="match status" value="1"/>
</dbReference>
<dbReference type="OrthoDB" id="2130750at2759"/>
<organism evidence="2 3">
    <name type="scientific">Neocallimastix californiae</name>
    <dbReference type="NCBI Taxonomy" id="1754190"/>
    <lineage>
        <taxon>Eukaryota</taxon>
        <taxon>Fungi</taxon>
        <taxon>Fungi incertae sedis</taxon>
        <taxon>Chytridiomycota</taxon>
        <taxon>Chytridiomycota incertae sedis</taxon>
        <taxon>Neocallimastigomycetes</taxon>
        <taxon>Neocallimastigales</taxon>
        <taxon>Neocallimastigaceae</taxon>
        <taxon>Neocallimastix</taxon>
    </lineage>
</organism>
<feature type="non-terminal residue" evidence="2">
    <location>
        <position position="1"/>
    </location>
</feature>
<evidence type="ECO:0000313" key="3">
    <source>
        <dbReference type="Proteomes" id="UP000193920"/>
    </source>
</evidence>
<accession>A0A1Y2A995</accession>
<gene>
    <name evidence="2" type="ORF">LY90DRAFT_303317</name>
</gene>
<evidence type="ECO:0000313" key="2">
    <source>
        <dbReference type="EMBL" id="ORY19093.1"/>
    </source>
</evidence>
<dbReference type="STRING" id="1754190.A0A1Y2A995"/>
<proteinExistence type="predicted"/>
<reference evidence="2 3" key="1">
    <citation type="submission" date="2016-08" db="EMBL/GenBank/DDBJ databases">
        <title>A Parts List for Fungal Cellulosomes Revealed by Comparative Genomics.</title>
        <authorList>
            <consortium name="DOE Joint Genome Institute"/>
            <person name="Haitjema C.H."/>
            <person name="Gilmore S.P."/>
            <person name="Henske J.K."/>
            <person name="Solomon K.V."/>
            <person name="De Groot R."/>
            <person name="Kuo A."/>
            <person name="Mondo S.J."/>
            <person name="Salamov A.A."/>
            <person name="Labutti K."/>
            <person name="Zhao Z."/>
            <person name="Chiniquy J."/>
            <person name="Barry K."/>
            <person name="Brewer H.M."/>
            <person name="Purvine S.O."/>
            <person name="Wright A.T."/>
            <person name="Boxma B."/>
            <person name="Van Alen T."/>
            <person name="Hackstein J.H."/>
            <person name="Baker S.E."/>
            <person name="Grigoriev I.V."/>
            <person name="O'Malley M.A."/>
        </authorList>
    </citation>
    <scope>NUCLEOTIDE SEQUENCE [LARGE SCALE GENOMIC DNA]</scope>
    <source>
        <strain evidence="2 3">G1</strain>
    </source>
</reference>
<sequence>VETPGGNGIVRFIGTTQFASGNWIGVELEKPTGKNNGSINDVEYFSCKPLHGVFVRPTSVKI</sequence>
<dbReference type="AlphaFoldDB" id="A0A1Y2A995"/>
<keyword evidence="3" id="KW-1185">Reference proteome</keyword>
<dbReference type="PROSITE" id="PS00845">
    <property type="entry name" value="CAP_GLY_1"/>
    <property type="match status" value="1"/>
</dbReference>
<dbReference type="PANTHER" id="PTHR18916">
    <property type="entry name" value="DYNACTIN 1-RELATED MICROTUBULE-BINDING"/>
    <property type="match status" value="1"/>
</dbReference>
<dbReference type="Pfam" id="PF01302">
    <property type="entry name" value="CAP_GLY"/>
    <property type="match status" value="1"/>
</dbReference>
<dbReference type="EMBL" id="MCOG01000314">
    <property type="protein sequence ID" value="ORY19093.1"/>
    <property type="molecule type" value="Genomic_DNA"/>
</dbReference>
<dbReference type="GO" id="GO:0005938">
    <property type="term" value="C:cell cortex"/>
    <property type="evidence" value="ECO:0007669"/>
    <property type="project" value="TreeGrafter"/>
</dbReference>
<feature type="non-terminal residue" evidence="2">
    <location>
        <position position="62"/>
    </location>
</feature>
<dbReference type="SUPFAM" id="SSF74924">
    <property type="entry name" value="Cap-Gly domain"/>
    <property type="match status" value="1"/>
</dbReference>
<dbReference type="InterPro" id="IPR036859">
    <property type="entry name" value="CAP-Gly_dom_sf"/>
</dbReference>
<comment type="caution">
    <text evidence="2">The sequence shown here is derived from an EMBL/GenBank/DDBJ whole genome shotgun (WGS) entry which is preliminary data.</text>
</comment>
<dbReference type="GO" id="GO:0005634">
    <property type="term" value="C:nucleus"/>
    <property type="evidence" value="ECO:0007669"/>
    <property type="project" value="TreeGrafter"/>
</dbReference>
<name>A0A1Y2A995_9FUNG</name>
<dbReference type="PROSITE" id="PS50245">
    <property type="entry name" value="CAP_GLY_2"/>
    <property type="match status" value="1"/>
</dbReference>
<dbReference type="GO" id="GO:0035371">
    <property type="term" value="C:microtubule plus-end"/>
    <property type="evidence" value="ECO:0007669"/>
    <property type="project" value="TreeGrafter"/>
</dbReference>
<dbReference type="InterPro" id="IPR000938">
    <property type="entry name" value="CAP-Gly_domain"/>
</dbReference>